<dbReference type="GO" id="GO:0000981">
    <property type="term" value="F:DNA-binding transcription factor activity, RNA polymerase II-specific"/>
    <property type="evidence" value="ECO:0007669"/>
    <property type="project" value="InterPro"/>
</dbReference>
<protein>
    <submittedName>
        <fullName evidence="7">Probable replication factor C subunit 1 isoform X1</fullName>
    </submittedName>
</protein>
<feature type="region of interest" description="Disordered" evidence="4">
    <location>
        <begin position="284"/>
        <end position="320"/>
    </location>
</feature>
<dbReference type="RefSeq" id="XP_026281215.2">
    <property type="nucleotide sequence ID" value="XM_026425430.2"/>
</dbReference>
<feature type="compositionally biased region" description="Polar residues" evidence="4">
    <location>
        <begin position="303"/>
        <end position="313"/>
    </location>
</feature>
<dbReference type="CDD" id="cd19708">
    <property type="entry name" value="bHLH_TS_dHLH3B_like"/>
    <property type="match status" value="1"/>
</dbReference>
<evidence type="ECO:0000313" key="6">
    <source>
        <dbReference type="Proteomes" id="UP000504606"/>
    </source>
</evidence>
<accession>A0A6J1SPG1</accession>
<proteinExistence type="predicted"/>
<keyword evidence="1" id="KW-0805">Transcription regulation</keyword>
<dbReference type="AlphaFoldDB" id="A0A6J1SPG1"/>
<reference evidence="7" key="1">
    <citation type="submission" date="2025-08" db="UniProtKB">
        <authorList>
            <consortium name="RefSeq"/>
        </authorList>
    </citation>
    <scope>IDENTIFICATION</scope>
    <source>
        <tissue evidence="7">Whole organism</tissue>
    </source>
</reference>
<feature type="region of interest" description="Disordered" evidence="4">
    <location>
        <begin position="338"/>
        <end position="410"/>
    </location>
</feature>
<dbReference type="Pfam" id="PF00010">
    <property type="entry name" value="HLH"/>
    <property type="match status" value="1"/>
</dbReference>
<dbReference type="PANTHER" id="PTHR13864:SF15">
    <property type="entry name" value="T-CELL ACUTE LYMPHOCYTIC LEUKEMIA PROTEIN 1 HOMOLOG-RELATED"/>
    <property type="match status" value="1"/>
</dbReference>
<evidence type="ECO:0000256" key="2">
    <source>
        <dbReference type="ARBA" id="ARBA00023125"/>
    </source>
</evidence>
<dbReference type="InterPro" id="IPR017972">
    <property type="entry name" value="Cyt_P450_CS"/>
</dbReference>
<name>A0A6J1SPG1_FRAOC</name>
<evidence type="ECO:0000256" key="4">
    <source>
        <dbReference type="SAM" id="MobiDB-lite"/>
    </source>
</evidence>
<dbReference type="PROSITE" id="PS00086">
    <property type="entry name" value="CYTOCHROME_P450"/>
    <property type="match status" value="1"/>
</dbReference>
<organism evidence="6 7">
    <name type="scientific">Frankliniella occidentalis</name>
    <name type="common">Western flower thrips</name>
    <name type="synonym">Euthrips occidentalis</name>
    <dbReference type="NCBI Taxonomy" id="133901"/>
    <lineage>
        <taxon>Eukaryota</taxon>
        <taxon>Metazoa</taxon>
        <taxon>Ecdysozoa</taxon>
        <taxon>Arthropoda</taxon>
        <taxon>Hexapoda</taxon>
        <taxon>Insecta</taxon>
        <taxon>Pterygota</taxon>
        <taxon>Neoptera</taxon>
        <taxon>Paraneoptera</taxon>
        <taxon>Thysanoptera</taxon>
        <taxon>Terebrantia</taxon>
        <taxon>Thripoidea</taxon>
        <taxon>Thripidae</taxon>
        <taxon>Frankliniella</taxon>
    </lineage>
</organism>
<dbReference type="GO" id="GO:0016705">
    <property type="term" value="F:oxidoreductase activity, acting on paired donors, with incorporation or reduction of molecular oxygen"/>
    <property type="evidence" value="ECO:0007669"/>
    <property type="project" value="InterPro"/>
</dbReference>
<feature type="compositionally biased region" description="Basic and acidic residues" evidence="4">
    <location>
        <begin position="187"/>
        <end position="201"/>
    </location>
</feature>
<dbReference type="InterPro" id="IPR036638">
    <property type="entry name" value="HLH_DNA-bd_sf"/>
</dbReference>
<keyword evidence="3" id="KW-0804">Transcription</keyword>
<dbReference type="Gene3D" id="4.10.280.10">
    <property type="entry name" value="Helix-loop-helix DNA-binding domain"/>
    <property type="match status" value="1"/>
</dbReference>
<keyword evidence="2" id="KW-0238">DNA-binding</keyword>
<feature type="region of interest" description="Disordered" evidence="4">
    <location>
        <begin position="1"/>
        <end position="201"/>
    </location>
</feature>
<dbReference type="GeneID" id="113208441"/>
<feature type="compositionally biased region" description="Low complexity" evidence="4">
    <location>
        <begin position="29"/>
        <end position="51"/>
    </location>
</feature>
<dbReference type="GO" id="GO:0046983">
    <property type="term" value="F:protein dimerization activity"/>
    <property type="evidence" value="ECO:0007669"/>
    <property type="project" value="InterPro"/>
</dbReference>
<dbReference type="CTD" id="31249"/>
<gene>
    <name evidence="7" type="primary">LOC113208441</name>
</gene>
<dbReference type="GO" id="GO:0000978">
    <property type="term" value="F:RNA polymerase II cis-regulatory region sequence-specific DNA binding"/>
    <property type="evidence" value="ECO:0007669"/>
    <property type="project" value="TreeGrafter"/>
</dbReference>
<sequence length="451" mass="45862">MPACAPLSLQPTDSDLSPGVSDKSGGTDSPSRTTSAASSATTATAPSSRPSNGMVAPRAVRPGLGPASPGSGRAPASPRGSPRDSPHGSLSDDEDWEPDGDPDGDADDLASTSDGFSLCAESDDESISSTTRPRTSQSGLSRGSPLGVTPSPAGASLSPGSGLGPGRKGFTNSRERHRQQNVTGAFDDLRKLVPRHPPDKKLSKNEILRSAIKYIKLLTSVLEWQKQEALTNNNDAMVCNNNNHLTAVSVKVEPPSWTASPATSTCPTRALAITKLPVLSATSCRVGGGATSTTTVTTSLSTCPSRTQSSPRSRNPGGAAGGALLSAYLARPCATARGLPLQSSSSPPATASTGTPTGSTLQPKTEPVSPPIKMEVSEEQEATTAPPLLLGGLPPPHLQGQVDANGGGANSSFGRGRRACLGSGPLFAVNGTGRPAAGRATGSPKKRIIRF</sequence>
<feature type="compositionally biased region" description="Low complexity" evidence="4">
    <location>
        <begin position="343"/>
        <end position="360"/>
    </location>
</feature>
<feature type="compositionally biased region" description="Low complexity" evidence="4">
    <location>
        <begin position="150"/>
        <end position="160"/>
    </location>
</feature>
<feature type="region of interest" description="Disordered" evidence="4">
    <location>
        <begin position="427"/>
        <end position="451"/>
    </location>
</feature>
<feature type="compositionally biased region" description="Polar residues" evidence="4">
    <location>
        <begin position="127"/>
        <end position="141"/>
    </location>
</feature>
<dbReference type="InterPro" id="IPR011598">
    <property type="entry name" value="bHLH_dom"/>
</dbReference>
<feature type="compositionally biased region" description="Low complexity" evidence="4">
    <location>
        <begin position="431"/>
        <end position="442"/>
    </location>
</feature>
<dbReference type="PANTHER" id="PTHR13864">
    <property type="entry name" value="T-CELL ACUTE LYMPHOCYTIC LEUKEMIA/STEM CELL LEUKEMIA-RELATED"/>
    <property type="match status" value="1"/>
</dbReference>
<evidence type="ECO:0000256" key="1">
    <source>
        <dbReference type="ARBA" id="ARBA00023015"/>
    </source>
</evidence>
<dbReference type="Proteomes" id="UP000504606">
    <property type="component" value="Unplaced"/>
</dbReference>
<dbReference type="InterPro" id="IPR040238">
    <property type="entry name" value="TAL-like"/>
</dbReference>
<evidence type="ECO:0000256" key="3">
    <source>
        <dbReference type="ARBA" id="ARBA00023163"/>
    </source>
</evidence>
<feature type="domain" description="BHLH" evidence="5">
    <location>
        <begin position="166"/>
        <end position="218"/>
    </location>
</feature>
<dbReference type="SMART" id="SM00353">
    <property type="entry name" value="HLH"/>
    <property type="match status" value="1"/>
</dbReference>
<keyword evidence="6" id="KW-1185">Reference proteome</keyword>
<dbReference type="OrthoDB" id="10069510at2759"/>
<evidence type="ECO:0000259" key="5">
    <source>
        <dbReference type="PROSITE" id="PS50888"/>
    </source>
</evidence>
<dbReference type="SUPFAM" id="SSF47459">
    <property type="entry name" value="HLH, helix-loop-helix DNA-binding domain"/>
    <property type="match status" value="1"/>
</dbReference>
<dbReference type="KEGG" id="foc:113208441"/>
<feature type="compositionally biased region" description="Acidic residues" evidence="4">
    <location>
        <begin position="91"/>
        <end position="108"/>
    </location>
</feature>
<evidence type="ECO:0000313" key="7">
    <source>
        <dbReference type="RefSeq" id="XP_026281215.2"/>
    </source>
</evidence>
<dbReference type="GO" id="GO:0005506">
    <property type="term" value="F:iron ion binding"/>
    <property type="evidence" value="ECO:0007669"/>
    <property type="project" value="InterPro"/>
</dbReference>
<dbReference type="PROSITE" id="PS50888">
    <property type="entry name" value="BHLH"/>
    <property type="match status" value="1"/>
</dbReference>
<feature type="compositionally biased region" description="Low complexity" evidence="4">
    <location>
        <begin position="291"/>
        <end position="302"/>
    </location>
</feature>